<dbReference type="NCBIfam" id="NF033928">
    <property type="entry name" value="alph_xenorhab_A"/>
    <property type="match status" value="1"/>
</dbReference>
<evidence type="ECO:0000313" key="3">
    <source>
        <dbReference type="Proteomes" id="UP001171165"/>
    </source>
</evidence>
<gene>
    <name evidence="2" type="ORF">PW210_003744</name>
</gene>
<dbReference type="RefSeq" id="WP_004243675.1">
    <property type="nucleotide sequence ID" value="NZ_ABFCQN020000004.1"/>
</dbReference>
<dbReference type="SUPFAM" id="SSF58100">
    <property type="entry name" value="Bacterial hemolysins"/>
    <property type="match status" value="1"/>
</dbReference>
<keyword evidence="1" id="KW-1133">Transmembrane helix</keyword>
<proteinExistence type="predicted"/>
<evidence type="ECO:0000256" key="1">
    <source>
        <dbReference type="SAM" id="Phobius"/>
    </source>
</evidence>
<dbReference type="EMBL" id="ABKSPD020000019">
    <property type="protein sequence ID" value="EKW9777864.1"/>
    <property type="molecule type" value="Genomic_DNA"/>
</dbReference>
<reference evidence="2" key="1">
    <citation type="submission" date="2023-06" db="EMBL/GenBank/DDBJ databases">
        <authorList>
            <consortium name="Clinical and Environmental Microbiology Branch: Whole genome sequencing antimicrobial resistance pathogens in the healthcare setting"/>
        </authorList>
    </citation>
    <scope>NUCLEOTIDE SEQUENCE</scope>
    <source>
        <strain evidence="2">Microbial</strain>
    </source>
</reference>
<accession>A0AAJ4CMN9</accession>
<sequence length="403" mass="46789">MDTTTLDHIDKVIEQYQLPEVTLSLILGKNIDHGRSAGIFTPYDLNKIKSYIDKVLKLPYQKDTIIELLGYEDINISQISAETIQTLFLNMRTHAFEWQKIEYSVKQQAIDLEITGREITSTGEQLLAFINKMPIIKKINRKIEDITPEELSSIKYSTQDKKVSKQLVAILESMKNDINEQYNNTLKIKNMIYDFRIEIVGGENSKGNICHSIYYDIINKKKYINDFFDNSDDSLNEQRILLENEIEILKKEYQHFVKLAFTGLAFGIIGVIITGGIFGSKAEKIRKKRNETIEKLHNINKGIKQQSTISECLQRFQVDLDEIEQYIEDADMSVEHLLYMWQTILTEINASLINFKKIDNAMELIRFSIYLEKIIAPWYMVVGYSKEMMAVFDEALSSFYSSK</sequence>
<dbReference type="Proteomes" id="UP001171165">
    <property type="component" value="Unassembled WGS sequence"/>
</dbReference>
<keyword evidence="1" id="KW-0472">Membrane</keyword>
<organism evidence="2 3">
    <name type="scientific">Proteus mirabilis</name>
    <dbReference type="NCBI Taxonomy" id="584"/>
    <lineage>
        <taxon>Bacteria</taxon>
        <taxon>Pseudomonadati</taxon>
        <taxon>Pseudomonadota</taxon>
        <taxon>Gammaproteobacteria</taxon>
        <taxon>Enterobacterales</taxon>
        <taxon>Morganellaceae</taxon>
        <taxon>Proteus</taxon>
    </lineage>
</organism>
<dbReference type="GeneID" id="6800506"/>
<evidence type="ECO:0000313" key="2">
    <source>
        <dbReference type="EMBL" id="EKW9777864.1"/>
    </source>
</evidence>
<feature type="transmembrane region" description="Helical" evidence="1">
    <location>
        <begin position="259"/>
        <end position="279"/>
    </location>
</feature>
<protein>
    <submittedName>
        <fullName evidence="2">Alpha-xenorhabdolysin family binary toxin subunit A</fullName>
    </submittedName>
</protein>
<dbReference type="AlphaFoldDB" id="A0AAJ4CMN9"/>
<dbReference type="SMR" id="A0AAJ4CMN9"/>
<keyword evidence="1" id="KW-0812">Transmembrane</keyword>
<dbReference type="Gene3D" id="1.20.1170.10">
    <property type="match status" value="1"/>
</dbReference>
<name>A0AAJ4CMN9_PROMI</name>
<comment type="caution">
    <text evidence="2">The sequence shown here is derived from an EMBL/GenBank/DDBJ whole genome shotgun (WGS) entry which is preliminary data.</text>
</comment>
<dbReference type="CDD" id="cd22657">
    <property type="entry name" value="ClyA_XaxA-like"/>
    <property type="match status" value="1"/>
</dbReference>